<reference evidence="3 4" key="1">
    <citation type="journal article" date="2013" name="PLoS ONE">
        <title>Genomic analysis of Melioribacter roseus, facultatively anaerobic organotrophic bacterium representing a novel deep lineage within Bacteriodetes/Chlorobi group.</title>
        <authorList>
            <person name="Kadnikov V.V."/>
            <person name="Mardanov A.V."/>
            <person name="Podosokorskaya O.A."/>
            <person name="Gavrilov S.N."/>
            <person name="Kublanov I.V."/>
            <person name="Beletsky A.V."/>
            <person name="Bonch-Osmolovskaya E.A."/>
            <person name="Ravin N.V."/>
        </authorList>
    </citation>
    <scope>NUCLEOTIDE SEQUENCE [LARGE SCALE GENOMIC DNA]</scope>
    <source>
        <strain evidence="4">JCM 17771 / P3M-2</strain>
    </source>
</reference>
<dbReference type="HOGENOM" id="CLU_402149_0_0_10"/>
<name>I6ZYU8_MELRP</name>
<dbReference type="RefSeq" id="WP_014855639.1">
    <property type="nucleotide sequence ID" value="NC_018178.1"/>
</dbReference>
<keyword evidence="1" id="KW-0732">Signal</keyword>
<dbReference type="PROSITE" id="PS51166">
    <property type="entry name" value="CBM20"/>
    <property type="match status" value="1"/>
</dbReference>
<dbReference type="InterPro" id="IPR002044">
    <property type="entry name" value="CBM20"/>
</dbReference>
<dbReference type="Pfam" id="PF13860">
    <property type="entry name" value="FlgD_ig"/>
    <property type="match status" value="1"/>
</dbReference>
<dbReference type="Gene3D" id="2.60.40.10">
    <property type="entry name" value="Immunoglobulins"/>
    <property type="match status" value="2"/>
</dbReference>
<dbReference type="EMBL" id="CP003557">
    <property type="protein sequence ID" value="AFN74203.1"/>
    <property type="molecule type" value="Genomic_DNA"/>
</dbReference>
<proteinExistence type="predicted"/>
<feature type="domain" description="CBM20" evidence="2">
    <location>
        <begin position="162"/>
        <end position="275"/>
    </location>
</feature>
<dbReference type="eggNOG" id="COG3867">
    <property type="taxonomic scope" value="Bacteria"/>
</dbReference>
<dbReference type="Proteomes" id="UP000009011">
    <property type="component" value="Chromosome"/>
</dbReference>
<accession>I6ZYU8</accession>
<evidence type="ECO:0000313" key="4">
    <source>
        <dbReference type="Proteomes" id="UP000009011"/>
    </source>
</evidence>
<dbReference type="NCBIfam" id="TIGR04183">
    <property type="entry name" value="Por_Secre_tail"/>
    <property type="match status" value="1"/>
</dbReference>
<evidence type="ECO:0000313" key="3">
    <source>
        <dbReference type="EMBL" id="AFN74203.1"/>
    </source>
</evidence>
<dbReference type="Gene3D" id="2.60.40.4070">
    <property type="match status" value="1"/>
</dbReference>
<dbReference type="OrthoDB" id="9759776at2"/>
<dbReference type="GO" id="GO:2001070">
    <property type="term" value="F:starch binding"/>
    <property type="evidence" value="ECO:0007669"/>
    <property type="project" value="InterPro"/>
</dbReference>
<sequence>MSNKFTKSVSLFAFALLAFLFAGNIYAQTVNVKLRINTSTCLDTLGPNHMVLVCGESQLGTEPAIAWDNTTGIQAVNVGGDYWEAEFKAKPGNVIKYKFVTYFDLENPTFHWSGWEGPIKADIDAGGNRGLVVGASDTTLPVEFFNGWEDEVDQFWRPYEIKEDSIAIYFRVNMGGANFDPETQVVEVRGGAPLGTDNPWIKICTLNREVNSVNGGSFWSGTAYVAKSDVAPGTTQQFKFVIVSPETWESTDNRWFTFSENLINNSNDTTIHWYYFNDIKPQGEKVTANVLFRLRLDALERAGLFNRALGDKVGVTGPKGWAADPFDFDTDPTVLKMTYNSDLEEWNLLEPFTLYPNEVLSYKYYIAWDSSRVDTASPNYIPGLTLDNGWEEPGVTGGADRKYTYTDQTEQIVPGDFGAEYQFFNSIHPNGVIMTPLKLIFKIDMTPATDVNTNPTNPLFRPGIDTAYIQFDGSLIPITQGLTMYGADNRIMLEDTDGDMIYTGEIDLTPPTFYQVCYRIVYTSPQGEIWNGGGVQKGRRYYQYILPTSVNPVVWPSTFELAQMEWMPSNLTVEEHPDLGPVTDIKETEELPTSYELYQNYPNPFNPTTVITYALPQPERVKLEIFNILGQKVVTLFDGQQTAGRHSIAWNSKNEFGQNVASGIYLLKISAGKFNQVKKMMLVR</sequence>
<dbReference type="eggNOG" id="COG2911">
    <property type="taxonomic scope" value="Bacteria"/>
</dbReference>
<organism evidence="3 4">
    <name type="scientific">Melioribacter roseus (strain DSM 23840 / JCM 17771 / VKM B-2668 / P3M-2)</name>
    <dbReference type="NCBI Taxonomy" id="1191523"/>
    <lineage>
        <taxon>Bacteria</taxon>
        <taxon>Pseudomonadati</taxon>
        <taxon>Ignavibacteriota</taxon>
        <taxon>Ignavibacteria</taxon>
        <taxon>Ignavibacteriales</taxon>
        <taxon>Melioribacteraceae</taxon>
        <taxon>Melioribacter</taxon>
    </lineage>
</organism>
<feature type="signal peptide" evidence="1">
    <location>
        <begin position="1"/>
        <end position="27"/>
    </location>
</feature>
<dbReference type="KEGG" id="mro:MROS_0962"/>
<dbReference type="STRING" id="1191523.MROS_0962"/>
<feature type="chain" id="PRO_5003707495" description="CBM20 domain-containing protein" evidence="1">
    <location>
        <begin position="28"/>
        <end position="684"/>
    </location>
</feature>
<keyword evidence="4" id="KW-1185">Reference proteome</keyword>
<dbReference type="InterPro" id="IPR026444">
    <property type="entry name" value="Secre_tail"/>
</dbReference>
<evidence type="ECO:0000256" key="1">
    <source>
        <dbReference type="SAM" id="SignalP"/>
    </source>
</evidence>
<protein>
    <recommendedName>
        <fullName evidence="2">CBM20 domain-containing protein</fullName>
    </recommendedName>
</protein>
<evidence type="ECO:0000259" key="2">
    <source>
        <dbReference type="PROSITE" id="PS51166"/>
    </source>
</evidence>
<gene>
    <name evidence="3" type="ordered locus">MROS_0962</name>
</gene>
<dbReference type="AlphaFoldDB" id="I6ZYU8"/>
<dbReference type="InterPro" id="IPR025965">
    <property type="entry name" value="FlgD/Vpr_Ig-like"/>
</dbReference>
<dbReference type="PATRIC" id="fig|1191523.3.peg.1016"/>
<dbReference type="InterPro" id="IPR013783">
    <property type="entry name" value="Ig-like_fold"/>
</dbReference>